<dbReference type="AlphaFoldDB" id="A0A835R1L0"/>
<evidence type="ECO:0000256" key="1">
    <source>
        <dbReference type="ARBA" id="ARBA00022801"/>
    </source>
</evidence>
<dbReference type="GO" id="GO:0016787">
    <property type="term" value="F:hydrolase activity"/>
    <property type="evidence" value="ECO:0007669"/>
    <property type="project" value="UniProtKB-KW"/>
</dbReference>
<dbReference type="Pfam" id="PF00561">
    <property type="entry name" value="Abhydrolase_1"/>
    <property type="match status" value="1"/>
</dbReference>
<evidence type="ECO:0000256" key="2">
    <source>
        <dbReference type="ARBA" id="ARBA00038334"/>
    </source>
</evidence>
<feature type="domain" description="AB hydrolase-1" evidence="4">
    <location>
        <begin position="150"/>
        <end position="368"/>
    </location>
</feature>
<evidence type="ECO:0000313" key="6">
    <source>
        <dbReference type="Proteomes" id="UP000639772"/>
    </source>
</evidence>
<feature type="domain" description="AB hydrolase-1" evidence="3">
    <location>
        <begin position="27"/>
        <end position="128"/>
    </location>
</feature>
<name>A0A835R1L0_VANPL</name>
<evidence type="ECO:0000313" key="5">
    <source>
        <dbReference type="EMBL" id="KAG0478532.1"/>
    </source>
</evidence>
<reference evidence="5 6" key="1">
    <citation type="journal article" date="2020" name="Nat. Food">
        <title>A phased Vanilla planifolia genome enables genetic improvement of flavour and production.</title>
        <authorList>
            <person name="Hasing T."/>
            <person name="Tang H."/>
            <person name="Brym M."/>
            <person name="Khazi F."/>
            <person name="Huang T."/>
            <person name="Chambers A.H."/>
        </authorList>
    </citation>
    <scope>NUCLEOTIDE SEQUENCE [LARGE SCALE GENOMIC DNA]</scope>
    <source>
        <tissue evidence="5">Leaf</tissue>
    </source>
</reference>
<dbReference type="Proteomes" id="UP000639772">
    <property type="component" value="Chromosome 6"/>
</dbReference>
<dbReference type="InterPro" id="IPR029058">
    <property type="entry name" value="AB_hydrolase_fold"/>
</dbReference>
<dbReference type="Pfam" id="PF12697">
    <property type="entry name" value="Abhydrolase_6"/>
    <property type="match status" value="1"/>
</dbReference>
<sequence length="379" mass="43247">MDGVVFEHRTVQVNGISMHLAEKGQGPLVLFPHGFPELWYSWRHQILSLATRGYRAVAPDLRGYGDTDAPPDVSAYTIFHLVGDIVALIDSLGQENAFVVGHGWGAVLAWNLCLLRPDRVRALVNLSVPFPRRNPLRRPVDSLRAHYGAEHYICRFQVFVVGHDWGAIVAWNLCLFRPDIVRALVNLSVAFTPRNPLRRPLDSLRAFYGADHYICRFQELGEAEAEFARLGANFILRKFLTYHEPAPLLIPKKGFGGTPDEEIILSSWLSNDDINYYTSKFERSGFTGGLNYYRNLNRNWELTASWTGVQIKVPVKFIVGDLDLSYHVKNVKDYIHKGGFKRDVPFLQELVIMEGVGHYINQERPDEISNLIYEFICKF</sequence>
<evidence type="ECO:0000259" key="3">
    <source>
        <dbReference type="Pfam" id="PF00561"/>
    </source>
</evidence>
<comment type="similarity">
    <text evidence="2">Belongs to the AB hydrolase superfamily. Epoxide hydrolase family.</text>
</comment>
<gene>
    <name evidence="5" type="ORF">HPP92_013251</name>
</gene>
<comment type="caution">
    <text evidence="5">The sequence shown here is derived from an EMBL/GenBank/DDBJ whole genome shotgun (WGS) entry which is preliminary data.</text>
</comment>
<dbReference type="PANTHER" id="PTHR43329">
    <property type="entry name" value="EPOXIDE HYDROLASE"/>
    <property type="match status" value="1"/>
</dbReference>
<keyword evidence="1" id="KW-0378">Hydrolase</keyword>
<organism evidence="5 6">
    <name type="scientific">Vanilla planifolia</name>
    <name type="common">Vanilla</name>
    <dbReference type="NCBI Taxonomy" id="51239"/>
    <lineage>
        <taxon>Eukaryota</taxon>
        <taxon>Viridiplantae</taxon>
        <taxon>Streptophyta</taxon>
        <taxon>Embryophyta</taxon>
        <taxon>Tracheophyta</taxon>
        <taxon>Spermatophyta</taxon>
        <taxon>Magnoliopsida</taxon>
        <taxon>Liliopsida</taxon>
        <taxon>Asparagales</taxon>
        <taxon>Orchidaceae</taxon>
        <taxon>Vanilloideae</taxon>
        <taxon>Vanilleae</taxon>
        <taxon>Vanilla</taxon>
    </lineage>
</organism>
<dbReference type="PRINTS" id="PR00412">
    <property type="entry name" value="EPOXHYDRLASE"/>
</dbReference>
<dbReference type="InterPro" id="IPR000639">
    <property type="entry name" value="Epox_hydrolase-like"/>
</dbReference>
<dbReference type="PRINTS" id="PR00111">
    <property type="entry name" value="ABHYDROLASE"/>
</dbReference>
<accession>A0A835R1L0</accession>
<dbReference type="Gene3D" id="3.40.50.1820">
    <property type="entry name" value="alpha/beta hydrolase"/>
    <property type="match status" value="2"/>
</dbReference>
<dbReference type="EMBL" id="JADCNM010000006">
    <property type="protein sequence ID" value="KAG0478532.1"/>
    <property type="molecule type" value="Genomic_DNA"/>
</dbReference>
<proteinExistence type="inferred from homology"/>
<dbReference type="SUPFAM" id="SSF53474">
    <property type="entry name" value="alpha/beta-Hydrolases"/>
    <property type="match status" value="2"/>
</dbReference>
<dbReference type="InterPro" id="IPR000073">
    <property type="entry name" value="AB_hydrolase_1"/>
</dbReference>
<protein>
    <recommendedName>
        <fullName evidence="3 4">AB hydrolase-1 domain-containing protein</fullName>
    </recommendedName>
</protein>
<evidence type="ECO:0000259" key="4">
    <source>
        <dbReference type="Pfam" id="PF12697"/>
    </source>
</evidence>
<dbReference type="OrthoDB" id="7130006at2759"/>